<keyword evidence="1" id="KW-0812">Transmembrane</keyword>
<feature type="transmembrane region" description="Helical" evidence="1">
    <location>
        <begin position="6"/>
        <end position="29"/>
    </location>
</feature>
<proteinExistence type="predicted"/>
<name>A0ABX7VAF4_9GAMM</name>
<keyword evidence="1" id="KW-0472">Membrane</keyword>
<sequence length="140" mass="15942">MEYVTVIIKTLVPVFTLILGSALTYYYAVESKKGEAALKHKEEQYSKLLVKLQGFVGQTANSKTKREFFEEQYKAWLYCSDEVIEAINHMVSLVREGGTPDPVKGKKAVGNIVVAMRKDLYGKTKLDHEAFEYIDVIDRK</sequence>
<reference evidence="2 3" key="1">
    <citation type="submission" date="2021-03" db="EMBL/GenBank/DDBJ databases">
        <title>Complete Genome of Pseudoalteromonas viridis Strain BBR56, a new biocontrol bacterial candidate.</title>
        <authorList>
            <person name="Handayani D.P."/>
            <person name="Isnansetyo A."/>
            <person name="Istiqomah I."/>
            <person name="Jumina J."/>
        </authorList>
    </citation>
    <scope>NUCLEOTIDE SEQUENCE [LARGE SCALE GENOMIC DNA]</scope>
    <source>
        <strain evidence="2 3">BBR56</strain>
    </source>
</reference>
<evidence type="ECO:0000256" key="1">
    <source>
        <dbReference type="SAM" id="Phobius"/>
    </source>
</evidence>
<keyword evidence="1" id="KW-1133">Transmembrane helix</keyword>
<dbReference type="RefSeq" id="WP_209052830.1">
    <property type="nucleotide sequence ID" value="NZ_CP072425.1"/>
</dbReference>
<gene>
    <name evidence="2" type="ORF">J5X90_03800</name>
</gene>
<evidence type="ECO:0000313" key="3">
    <source>
        <dbReference type="Proteomes" id="UP000665025"/>
    </source>
</evidence>
<evidence type="ECO:0000313" key="2">
    <source>
        <dbReference type="EMBL" id="QTL36185.1"/>
    </source>
</evidence>
<dbReference type="Proteomes" id="UP000665025">
    <property type="component" value="Chromosome 1"/>
</dbReference>
<dbReference type="EMBL" id="CP072425">
    <property type="protein sequence ID" value="QTL36185.1"/>
    <property type="molecule type" value="Genomic_DNA"/>
</dbReference>
<accession>A0ABX7VAF4</accession>
<organism evidence="2 3">
    <name type="scientific">Pseudoalteromonas viridis</name>
    <dbReference type="NCBI Taxonomy" id="339617"/>
    <lineage>
        <taxon>Bacteria</taxon>
        <taxon>Pseudomonadati</taxon>
        <taxon>Pseudomonadota</taxon>
        <taxon>Gammaproteobacteria</taxon>
        <taxon>Alteromonadales</taxon>
        <taxon>Pseudoalteromonadaceae</taxon>
        <taxon>Pseudoalteromonas</taxon>
    </lineage>
</organism>
<protein>
    <submittedName>
        <fullName evidence="2">Uncharacterized protein</fullName>
    </submittedName>
</protein>
<keyword evidence="3" id="KW-1185">Reference proteome</keyword>